<keyword evidence="1" id="KW-0472">Membrane</keyword>
<feature type="transmembrane region" description="Helical" evidence="1">
    <location>
        <begin position="12"/>
        <end position="32"/>
    </location>
</feature>
<keyword evidence="1" id="KW-0812">Transmembrane</keyword>
<keyword evidence="1" id="KW-1133">Transmembrane helix</keyword>
<keyword evidence="3" id="KW-1185">Reference proteome</keyword>
<evidence type="ECO:0000313" key="3">
    <source>
        <dbReference type="Proteomes" id="UP001139289"/>
    </source>
</evidence>
<evidence type="ECO:0000313" key="2">
    <source>
        <dbReference type="EMBL" id="MCC2029642.1"/>
    </source>
</evidence>
<accession>A0A9X1LPY5</accession>
<reference evidence="2" key="1">
    <citation type="submission" date="2021-04" db="EMBL/GenBank/DDBJ databases">
        <title>Microbacterium tenobrionis sp. nov. and Microbacterium allomyrinae sp. nov., isolated from larvae of Tenobrio molitor and Allomyrina dichotoma, respectively.</title>
        <authorList>
            <person name="Lee S.D."/>
        </authorList>
    </citation>
    <scope>NUCLEOTIDE SEQUENCE</scope>
    <source>
        <strain evidence="2">YMB-B2</strain>
    </source>
</reference>
<sequence>MIIRDLLQMLRRGWAIVIVMLVATVTAAVFLLSTSGVYTTRTLIAFTLPDGTDLTDDGSSEPGIITFAATVAGEVAGNVERPQYSDADARAYGIGVRQGVFVGVPDVGGQWNVVYRRAEVTVEVVGPTYEWVEKMRDSTVARVFDAADAQQEAIGIPEASHLVYTVEPLSEQIEHIVPSRSSQIIALAALAVAGAMVAVFAAAWWDRRHRRHRFTAARSHRSAEEVV</sequence>
<protein>
    <submittedName>
        <fullName evidence="2">Uncharacterized protein</fullName>
    </submittedName>
</protein>
<dbReference type="Proteomes" id="UP001139289">
    <property type="component" value="Unassembled WGS sequence"/>
</dbReference>
<organism evidence="2 3">
    <name type="scientific">Microbacterium tenebrionis</name>
    <dbReference type="NCBI Taxonomy" id="2830665"/>
    <lineage>
        <taxon>Bacteria</taxon>
        <taxon>Bacillati</taxon>
        <taxon>Actinomycetota</taxon>
        <taxon>Actinomycetes</taxon>
        <taxon>Micrococcales</taxon>
        <taxon>Microbacteriaceae</taxon>
        <taxon>Microbacterium</taxon>
    </lineage>
</organism>
<name>A0A9X1LPY5_9MICO</name>
<evidence type="ECO:0000256" key="1">
    <source>
        <dbReference type="SAM" id="Phobius"/>
    </source>
</evidence>
<dbReference type="EMBL" id="JAGTTM010000002">
    <property type="protein sequence ID" value="MCC2029642.1"/>
    <property type="molecule type" value="Genomic_DNA"/>
</dbReference>
<gene>
    <name evidence="2" type="ORF">KEC56_08940</name>
</gene>
<dbReference type="RefSeq" id="WP_227530669.1">
    <property type="nucleotide sequence ID" value="NZ_JAGTTM010000002.1"/>
</dbReference>
<dbReference type="AlphaFoldDB" id="A0A9X1LPY5"/>
<comment type="caution">
    <text evidence="2">The sequence shown here is derived from an EMBL/GenBank/DDBJ whole genome shotgun (WGS) entry which is preliminary data.</text>
</comment>
<feature type="transmembrane region" description="Helical" evidence="1">
    <location>
        <begin position="184"/>
        <end position="205"/>
    </location>
</feature>
<proteinExistence type="predicted"/>